<evidence type="ECO:0000256" key="8">
    <source>
        <dbReference type="SAM" id="Phobius"/>
    </source>
</evidence>
<dbReference type="PANTHER" id="PTHR11730">
    <property type="entry name" value="AMMONIUM TRANSPORTER"/>
    <property type="match status" value="1"/>
</dbReference>
<accession>A0ABY2SAC4</accession>
<feature type="transmembrane region" description="Helical" evidence="8">
    <location>
        <begin position="194"/>
        <end position="211"/>
    </location>
</feature>
<dbReference type="InterPro" id="IPR024041">
    <property type="entry name" value="NH4_transpt_AmtB-like_dom"/>
</dbReference>
<keyword evidence="4 8" id="KW-0812">Transmembrane</keyword>
<feature type="transmembrane region" description="Helical" evidence="8">
    <location>
        <begin position="396"/>
        <end position="418"/>
    </location>
</feature>
<keyword evidence="3" id="KW-0813">Transport</keyword>
<keyword evidence="5 8" id="KW-1133">Transmembrane helix</keyword>
<evidence type="ECO:0000256" key="5">
    <source>
        <dbReference type="ARBA" id="ARBA00022989"/>
    </source>
</evidence>
<evidence type="ECO:0000313" key="11">
    <source>
        <dbReference type="Proteomes" id="UP000309992"/>
    </source>
</evidence>
<name>A0ABY2SAC4_9PSEU</name>
<keyword evidence="11" id="KW-1185">Reference proteome</keyword>
<comment type="subcellular location">
    <subcellularLocation>
        <location evidence="1">Membrane</location>
        <topology evidence="1">Multi-pass membrane protein</topology>
    </subcellularLocation>
</comment>
<protein>
    <recommendedName>
        <fullName evidence="9">Ammonium transporter AmtB-like domain-containing protein</fullName>
    </recommendedName>
</protein>
<dbReference type="Pfam" id="PF00909">
    <property type="entry name" value="Ammonium_transp"/>
    <property type="match status" value="1"/>
</dbReference>
<feature type="domain" description="Ammonium transporter AmtB-like" evidence="9">
    <location>
        <begin position="26"/>
        <end position="441"/>
    </location>
</feature>
<comment type="caution">
    <text evidence="10">The sequence shown here is derived from an EMBL/GenBank/DDBJ whole genome shotgun (WGS) entry which is preliminary data.</text>
</comment>
<evidence type="ECO:0000256" key="6">
    <source>
        <dbReference type="ARBA" id="ARBA00023136"/>
    </source>
</evidence>
<evidence type="ECO:0000256" key="3">
    <source>
        <dbReference type="ARBA" id="ARBA00022448"/>
    </source>
</evidence>
<evidence type="ECO:0000256" key="1">
    <source>
        <dbReference type="ARBA" id="ARBA00004141"/>
    </source>
</evidence>
<feature type="transmembrane region" description="Helical" evidence="8">
    <location>
        <begin position="61"/>
        <end position="81"/>
    </location>
</feature>
<dbReference type="InterPro" id="IPR029020">
    <property type="entry name" value="Ammonium/urea_transptr"/>
</dbReference>
<dbReference type="SUPFAM" id="SSF111352">
    <property type="entry name" value="Ammonium transporter"/>
    <property type="match status" value="1"/>
</dbReference>
<dbReference type="Gene3D" id="1.10.3430.10">
    <property type="entry name" value="Ammonium transporter AmtB like domains"/>
    <property type="match status" value="1"/>
</dbReference>
<feature type="transmembrane region" description="Helical" evidence="8">
    <location>
        <begin position="273"/>
        <end position="294"/>
    </location>
</feature>
<sequence>MTPTTVLAAAFPDQVDSDALTQNLLYILSSTAIILALLGLILIDSGLVRRQNVLSTSVQKLVGFTIGTLAFMVGGFALWNYQYYVALGVEGSLVQAFKDWWFGGALLRNYAHNIDPAVAPGVGNSQIFFAFLALYGGFVCALLHTSASERIRSAPYYVICAVVGGVLYPVLLWLTWGSTSPLTNAGLHDFVGAYTSYIFAGIFGLVLTIRLRPRVGLFPKPGQQTTWAPNSIPLAALGIVVLLFAAPLIVMGCGFIVPGEAFYGVSMTTSGLGLVYANVIISMVGGGVVGAVIAHSTRNPTHALLGPLAGYVANTTGFDVFQPWETLLVSATGPLVVLVVYNFVNRRGIDDAKVFPLACATIVGGLLVGLLAWGTPTGGYFGLDGAYGFQHAQITLWWQLVGVVVTVAVAALSAFALVSLLGTVMKMRVDEDDEVAGIDRIGWNPAAKSVDAAPQVGTSS</sequence>
<comment type="similarity">
    <text evidence="2">Belongs to the ammonia transporter channel (TC 1.A.11.2) family.</text>
</comment>
<keyword evidence="6 8" id="KW-0472">Membrane</keyword>
<dbReference type="RefSeq" id="WP_137093413.1">
    <property type="nucleotide sequence ID" value="NZ_SWMS01000002.1"/>
</dbReference>
<dbReference type="EMBL" id="SWMS01000002">
    <property type="protein sequence ID" value="TKG72461.1"/>
    <property type="molecule type" value="Genomic_DNA"/>
</dbReference>
<evidence type="ECO:0000259" key="9">
    <source>
        <dbReference type="Pfam" id="PF00909"/>
    </source>
</evidence>
<organism evidence="10 11">
    <name type="scientific">Prauserella endophytica</name>
    <dbReference type="NCBI Taxonomy" id="1592324"/>
    <lineage>
        <taxon>Bacteria</taxon>
        <taxon>Bacillati</taxon>
        <taxon>Actinomycetota</taxon>
        <taxon>Actinomycetes</taxon>
        <taxon>Pseudonocardiales</taxon>
        <taxon>Pseudonocardiaceae</taxon>
        <taxon>Prauserella</taxon>
        <taxon>Prauserella coralliicola group</taxon>
    </lineage>
</organism>
<feature type="transmembrane region" description="Helical" evidence="8">
    <location>
        <begin position="27"/>
        <end position="49"/>
    </location>
</feature>
<evidence type="ECO:0000256" key="2">
    <source>
        <dbReference type="ARBA" id="ARBA00005887"/>
    </source>
</evidence>
<feature type="transmembrane region" description="Helical" evidence="8">
    <location>
        <begin position="156"/>
        <end position="174"/>
    </location>
</feature>
<evidence type="ECO:0000256" key="7">
    <source>
        <dbReference type="ARBA" id="ARBA00023177"/>
    </source>
</evidence>
<evidence type="ECO:0000313" key="10">
    <source>
        <dbReference type="EMBL" id="TKG72461.1"/>
    </source>
</evidence>
<dbReference type="Proteomes" id="UP000309992">
    <property type="component" value="Unassembled WGS sequence"/>
</dbReference>
<feature type="transmembrane region" description="Helical" evidence="8">
    <location>
        <begin position="232"/>
        <end position="257"/>
    </location>
</feature>
<evidence type="ECO:0000256" key="4">
    <source>
        <dbReference type="ARBA" id="ARBA00022692"/>
    </source>
</evidence>
<feature type="transmembrane region" description="Helical" evidence="8">
    <location>
        <begin position="127"/>
        <end position="144"/>
    </location>
</feature>
<reference evidence="10 11" key="1">
    <citation type="journal article" date="2015" name="Antonie Van Leeuwenhoek">
        <title>Prauserella endophytica sp. nov., an endophytic actinobacterium isolated from Tamarix taklamakanensis.</title>
        <authorList>
            <person name="Liu J.M."/>
            <person name="Habden X."/>
            <person name="Guo L."/>
            <person name="Tuo L."/>
            <person name="Jiang Z.K."/>
            <person name="Liu S.W."/>
            <person name="Liu X.F."/>
            <person name="Chen L."/>
            <person name="Li R.F."/>
            <person name="Zhang Y.Q."/>
            <person name="Sun C.H."/>
        </authorList>
    </citation>
    <scope>NUCLEOTIDE SEQUENCE [LARGE SCALE GENOMIC DNA]</scope>
    <source>
        <strain evidence="10 11">CGMCC 4.7182</strain>
    </source>
</reference>
<dbReference type="PANTHER" id="PTHR11730:SF6">
    <property type="entry name" value="AMMONIUM TRANSPORTER"/>
    <property type="match status" value="1"/>
</dbReference>
<gene>
    <name evidence="10" type="ORF">FCN18_04180</name>
</gene>
<proteinExistence type="inferred from homology"/>
<keyword evidence="7" id="KW-0924">Ammonia transport</keyword>
<feature type="transmembrane region" description="Helical" evidence="8">
    <location>
        <begin position="356"/>
        <end position="376"/>
    </location>
</feature>